<feature type="domain" description="Amidase" evidence="1">
    <location>
        <begin position="43"/>
        <end position="459"/>
    </location>
</feature>
<dbReference type="Pfam" id="PF01425">
    <property type="entry name" value="Amidase"/>
    <property type="match status" value="1"/>
</dbReference>
<keyword evidence="2" id="KW-0378">Hydrolase</keyword>
<proteinExistence type="predicted"/>
<dbReference type="AlphaFoldDB" id="A9BPG3"/>
<accession>A9BPG3</accession>
<dbReference type="GO" id="GO:0004040">
    <property type="term" value="F:amidase activity"/>
    <property type="evidence" value="ECO:0007669"/>
    <property type="project" value="UniProtKB-EC"/>
</dbReference>
<protein>
    <submittedName>
        <fullName evidence="2">Amidase</fullName>
        <ecNumber evidence="2">3.5.1.4</ecNumber>
    </submittedName>
</protein>
<evidence type="ECO:0000313" key="2">
    <source>
        <dbReference type="EMBL" id="ABX32830.1"/>
    </source>
</evidence>
<dbReference type="EC" id="3.5.1.4" evidence="2"/>
<dbReference type="SUPFAM" id="SSF75304">
    <property type="entry name" value="Amidase signature (AS) enzymes"/>
    <property type="match status" value="1"/>
</dbReference>
<dbReference type="KEGG" id="dac:Daci_0184"/>
<name>A9BPG3_DELAS</name>
<dbReference type="PANTHER" id="PTHR11895:SF176">
    <property type="entry name" value="AMIDASE AMID-RELATED"/>
    <property type="match status" value="1"/>
</dbReference>
<dbReference type="InterPro" id="IPR023631">
    <property type="entry name" value="Amidase_dom"/>
</dbReference>
<dbReference type="Proteomes" id="UP000000784">
    <property type="component" value="Chromosome"/>
</dbReference>
<evidence type="ECO:0000259" key="1">
    <source>
        <dbReference type="Pfam" id="PF01425"/>
    </source>
</evidence>
<evidence type="ECO:0000313" key="3">
    <source>
        <dbReference type="Proteomes" id="UP000000784"/>
    </source>
</evidence>
<dbReference type="STRING" id="398578.Daci_0184"/>
<dbReference type="EMBL" id="CP000884">
    <property type="protein sequence ID" value="ABX32830.1"/>
    <property type="molecule type" value="Genomic_DNA"/>
</dbReference>
<keyword evidence="3" id="KW-1185">Reference proteome</keyword>
<dbReference type="InterPro" id="IPR036928">
    <property type="entry name" value="AS_sf"/>
</dbReference>
<sequence>MRRVPRTSTPPFPVRATMRGSPELSIRQMASALRAGKTTSELLTRSALGRIRAMDIDIHAFTNLDASGAMEAARSADMARAESADLPLLHGIAVAIKDVYDVAGLPTTCQSWLSLDYVPEEDSTPVRRLRDAGAVILGKLATHEFAIGAPSPDLPFPAARNPWDLAHIPGGSSSGSGAAIAAGFTRLALGTCTGGSILIPAAWCGAVGLKPTYGRVSKHGVFPLAWTLDHCGPLSRSVEDAAIALQVLAGHDPLDPASSTEPVDDYCTGLEQGVKGLTIGVPQDHFQSSPQASPTFLSAFDRTAALLAEAGARPIHVSLPHSQQFLAAGRVILSAEMFTIHAQDLRSRPLDYGELTAARLLLGATVSSEDYLNALRVRRMLAARVDAALDRCDVLLTAITLDTAPRFDPMPHFRHWPVQTHAFNVTGHPAISVPVGLSPQGLPLAVQVVGRYFDEARILQVARAIERLTGWENQLLPDGT</sequence>
<dbReference type="eggNOG" id="COG0154">
    <property type="taxonomic scope" value="Bacteria"/>
</dbReference>
<dbReference type="InterPro" id="IPR000120">
    <property type="entry name" value="Amidase"/>
</dbReference>
<dbReference type="PANTHER" id="PTHR11895">
    <property type="entry name" value="TRANSAMIDASE"/>
    <property type="match status" value="1"/>
</dbReference>
<gene>
    <name evidence="2" type="ordered locus">Daci_0184</name>
</gene>
<organism evidence="2 3">
    <name type="scientific">Delftia acidovorans (strain DSM 14801 / SPH-1)</name>
    <dbReference type="NCBI Taxonomy" id="398578"/>
    <lineage>
        <taxon>Bacteria</taxon>
        <taxon>Pseudomonadati</taxon>
        <taxon>Pseudomonadota</taxon>
        <taxon>Betaproteobacteria</taxon>
        <taxon>Burkholderiales</taxon>
        <taxon>Comamonadaceae</taxon>
        <taxon>Delftia</taxon>
    </lineage>
</organism>
<reference evidence="2 3" key="1">
    <citation type="journal article" date="2004" name="Appl. Environ. Microbiol.">
        <title>Mineralization of individual congeners of linear alkylbenzenesulfonate by defined pairs of heterotrophic bacteria.</title>
        <authorList>
            <person name="Schleheck D."/>
            <person name="Knepper T.P."/>
            <person name="Fischer K."/>
            <person name="Cook A.M."/>
        </authorList>
    </citation>
    <scope>NUCLEOTIDE SEQUENCE [LARGE SCALE GENOMIC DNA]</scope>
    <source>
        <strain evidence="3">DSM 14801 / SPH-1</strain>
    </source>
</reference>
<dbReference type="HOGENOM" id="CLU_009600_0_3_4"/>
<dbReference type="Gene3D" id="3.90.1300.10">
    <property type="entry name" value="Amidase signature (AS) domain"/>
    <property type="match status" value="1"/>
</dbReference>
<reference evidence="3" key="2">
    <citation type="submission" date="2007-11" db="EMBL/GenBank/DDBJ databases">
        <title>Complete sequence of Delftia acidovorans DSM 14801 / SPH-1.</title>
        <authorList>
            <person name="Copeland A."/>
            <person name="Lucas S."/>
            <person name="Lapidus A."/>
            <person name="Barry K."/>
            <person name="Glavina del Rio T."/>
            <person name="Dalin E."/>
            <person name="Tice H."/>
            <person name="Pitluck S."/>
            <person name="Lowry S."/>
            <person name="Clum A."/>
            <person name="Schmutz J."/>
            <person name="Larimer F."/>
            <person name="Land M."/>
            <person name="Hauser L."/>
            <person name="Kyrpides N."/>
            <person name="Kim E."/>
            <person name="Schleheck D."/>
            <person name="Richardson P."/>
        </authorList>
    </citation>
    <scope>NUCLEOTIDE SEQUENCE [LARGE SCALE GENOMIC DNA]</scope>
    <source>
        <strain evidence="3">DSM 14801 / SPH-1</strain>
    </source>
</reference>